<proteinExistence type="predicted"/>
<evidence type="ECO:0000313" key="2">
    <source>
        <dbReference type="Proteomes" id="UP000269396"/>
    </source>
</evidence>
<protein>
    <submittedName>
        <fullName evidence="1">Uncharacterized protein</fullName>
    </submittedName>
</protein>
<dbReference type="EMBL" id="UZAL01008037">
    <property type="protein sequence ID" value="VDO99320.1"/>
    <property type="molecule type" value="Genomic_DNA"/>
</dbReference>
<gene>
    <name evidence="1" type="ORF">SMTD_LOCUS3803</name>
</gene>
<dbReference type="Proteomes" id="UP000269396">
    <property type="component" value="Unassembled WGS sequence"/>
</dbReference>
<evidence type="ECO:0000313" key="1">
    <source>
        <dbReference type="EMBL" id="VDO99320.1"/>
    </source>
</evidence>
<organism evidence="1 2">
    <name type="scientific">Schistosoma mattheei</name>
    <dbReference type="NCBI Taxonomy" id="31246"/>
    <lineage>
        <taxon>Eukaryota</taxon>
        <taxon>Metazoa</taxon>
        <taxon>Spiralia</taxon>
        <taxon>Lophotrochozoa</taxon>
        <taxon>Platyhelminthes</taxon>
        <taxon>Trematoda</taxon>
        <taxon>Digenea</taxon>
        <taxon>Strigeidida</taxon>
        <taxon>Schistosomatoidea</taxon>
        <taxon>Schistosomatidae</taxon>
        <taxon>Schistosoma</taxon>
    </lineage>
</organism>
<name>A0A183NNW7_9TREM</name>
<sequence length="49" mass="6231">MFFLHSKKVRWVPSEIDFADRFDKYLDYEFFGHKVRRYYITLYDEVLVF</sequence>
<accession>A0A183NNW7</accession>
<keyword evidence="2" id="KW-1185">Reference proteome</keyword>
<reference evidence="1 2" key="1">
    <citation type="submission" date="2018-11" db="EMBL/GenBank/DDBJ databases">
        <authorList>
            <consortium name="Pathogen Informatics"/>
        </authorList>
    </citation>
    <scope>NUCLEOTIDE SEQUENCE [LARGE SCALE GENOMIC DNA]</scope>
    <source>
        <strain>Denwood</strain>
        <strain evidence="2">Zambia</strain>
    </source>
</reference>
<dbReference type="AlphaFoldDB" id="A0A183NNW7"/>